<comment type="caution">
    <text evidence="4">The sequence shown here is derived from an EMBL/GenBank/DDBJ whole genome shotgun (WGS) entry which is preliminary data.</text>
</comment>
<keyword evidence="5" id="KW-1185">Reference proteome</keyword>
<keyword evidence="2" id="KW-0479">Metal-binding</keyword>
<name>A0ABV5TSB9_9ACTN</name>
<dbReference type="InterPro" id="IPR001128">
    <property type="entry name" value="Cyt_P450"/>
</dbReference>
<reference evidence="4 5" key="1">
    <citation type="submission" date="2024-09" db="EMBL/GenBank/DDBJ databases">
        <authorList>
            <person name="Sun Q."/>
            <person name="Mori K."/>
        </authorList>
    </citation>
    <scope>NUCLEOTIDE SEQUENCE [LARGE SCALE GENOMIC DNA]</scope>
    <source>
        <strain evidence="4 5">JCM 3028</strain>
    </source>
</reference>
<dbReference type="PRINTS" id="PR00385">
    <property type="entry name" value="P450"/>
</dbReference>
<dbReference type="SUPFAM" id="SSF48264">
    <property type="entry name" value="Cytochrome P450"/>
    <property type="match status" value="1"/>
</dbReference>
<dbReference type="Proteomes" id="UP001589610">
    <property type="component" value="Unassembled WGS sequence"/>
</dbReference>
<evidence type="ECO:0000313" key="5">
    <source>
        <dbReference type="Proteomes" id="UP001589610"/>
    </source>
</evidence>
<comment type="similarity">
    <text evidence="1 2">Belongs to the cytochrome P450 family.</text>
</comment>
<dbReference type="PANTHER" id="PTHR46696">
    <property type="entry name" value="P450, PUTATIVE (EUROFUNG)-RELATED"/>
    <property type="match status" value="1"/>
</dbReference>
<keyword evidence="2" id="KW-0560">Oxidoreductase</keyword>
<evidence type="ECO:0000313" key="4">
    <source>
        <dbReference type="EMBL" id="MFB9682025.1"/>
    </source>
</evidence>
<keyword evidence="2" id="KW-0349">Heme</keyword>
<evidence type="ECO:0000256" key="1">
    <source>
        <dbReference type="ARBA" id="ARBA00010617"/>
    </source>
</evidence>
<dbReference type="PROSITE" id="PS00086">
    <property type="entry name" value="CYTOCHROME_P450"/>
    <property type="match status" value="1"/>
</dbReference>
<dbReference type="InterPro" id="IPR017972">
    <property type="entry name" value="Cyt_P450_CS"/>
</dbReference>
<dbReference type="EMBL" id="JBHMBS010000043">
    <property type="protein sequence ID" value="MFB9682025.1"/>
    <property type="molecule type" value="Genomic_DNA"/>
</dbReference>
<dbReference type="Pfam" id="PF00067">
    <property type="entry name" value="p450"/>
    <property type="match status" value="1"/>
</dbReference>
<keyword evidence="2" id="KW-0408">Iron</keyword>
<accession>A0ABV5TSB9</accession>
<keyword evidence="2" id="KW-0503">Monooxygenase</keyword>
<dbReference type="InterPro" id="IPR036396">
    <property type="entry name" value="Cyt_P450_sf"/>
</dbReference>
<dbReference type="PANTHER" id="PTHR46696:SF1">
    <property type="entry name" value="CYTOCHROME P450 YJIB-RELATED"/>
    <property type="match status" value="1"/>
</dbReference>
<evidence type="ECO:0000256" key="3">
    <source>
        <dbReference type="SAM" id="MobiDB-lite"/>
    </source>
</evidence>
<dbReference type="InterPro" id="IPR002397">
    <property type="entry name" value="Cyt_P450_B"/>
</dbReference>
<sequence length="261" mass="27340">MICELLGVPYEDHDRFQSSTRALPDAGSAEAQYAAFVELGTCLRGLALAKRAKPTDDLPSDLATGGDLTDEELGGVAAFLLGAGLDTTADMLALGTFALLRDPAQLTALRGAPGLAADTVEELLRYLSVAATGMRGVLEDVEVGGRRLRAGDTVVIAINTANRDPARFADPDVLDLRRSAAGHLAFGHGVHQCLGRQLARLEMRVAFPVLLVRFPALRLAVPAEELSLRTDPSQVYGGTACPSPGIGGERDANLRLGDGAA</sequence>
<protein>
    <submittedName>
        <fullName evidence="4">Cytochrome P450</fullName>
    </submittedName>
</protein>
<gene>
    <name evidence="4" type="ORF">ACFFRH_41700</name>
</gene>
<organism evidence="4 5">
    <name type="scientific">Streptosporangium vulgare</name>
    <dbReference type="NCBI Taxonomy" id="46190"/>
    <lineage>
        <taxon>Bacteria</taxon>
        <taxon>Bacillati</taxon>
        <taxon>Actinomycetota</taxon>
        <taxon>Actinomycetes</taxon>
        <taxon>Streptosporangiales</taxon>
        <taxon>Streptosporangiaceae</taxon>
        <taxon>Streptosporangium</taxon>
    </lineage>
</organism>
<feature type="region of interest" description="Disordered" evidence="3">
    <location>
        <begin position="242"/>
        <end position="261"/>
    </location>
</feature>
<dbReference type="Gene3D" id="1.10.630.10">
    <property type="entry name" value="Cytochrome P450"/>
    <property type="match status" value="1"/>
</dbReference>
<dbReference type="PRINTS" id="PR00359">
    <property type="entry name" value="BP450"/>
</dbReference>
<proteinExistence type="inferred from homology"/>
<evidence type="ECO:0000256" key="2">
    <source>
        <dbReference type="RuleBase" id="RU000461"/>
    </source>
</evidence>